<sequence length="233" mass="24637">MSEDNNPGGNKVIATAEGMTSDAFHRLLDLAIEGRGKLTGARAAASGLLRQRRDPEEAIRWLANQHIAMASGQGFATNWGGFLVSLVTIPANMAAAAFIQARAVAAIAHLRGYELNDPRVRTAILMVMLGPRGSAALIASGDLPSSATAVATAPAFDPRLDARVARALFEHSMNHVSGKRLGVFLAKRIPLVGGGVGAVVDGWSTHSIIQHAQEQFISRRPRATAYVVVVEES</sequence>
<name>A0ABX7Y5U8_9ACTN</name>
<dbReference type="RefSeq" id="WP_212324750.1">
    <property type="nucleotide sequence ID" value="NZ_AP024463.1"/>
</dbReference>
<reference evidence="1 2" key="1">
    <citation type="submission" date="2021-03" db="EMBL/GenBank/DDBJ databases">
        <title>Human Oral Microbial Genomes.</title>
        <authorList>
            <person name="Johnston C.D."/>
            <person name="Chen T."/>
            <person name="Dewhirst F.E."/>
        </authorList>
    </citation>
    <scope>NUCLEOTIDE SEQUENCE [LARGE SCALE GENOMIC DNA]</scope>
    <source>
        <strain evidence="1 2">DSMZ 100122</strain>
    </source>
</reference>
<protein>
    <submittedName>
        <fullName evidence="1">EcsC family protein</fullName>
    </submittedName>
</protein>
<evidence type="ECO:0000313" key="2">
    <source>
        <dbReference type="Proteomes" id="UP000678513"/>
    </source>
</evidence>
<dbReference type="Pfam" id="PF12787">
    <property type="entry name" value="EcsC"/>
    <property type="match status" value="1"/>
</dbReference>
<evidence type="ECO:0000313" key="1">
    <source>
        <dbReference type="EMBL" id="QUC08589.1"/>
    </source>
</evidence>
<accession>A0ABX7Y5U8</accession>
<proteinExistence type="predicted"/>
<gene>
    <name evidence="1" type="ORF">J5A65_02240</name>
</gene>
<organism evidence="1 2">
    <name type="scientific">Arachnia rubra</name>
    <dbReference type="NCBI Taxonomy" id="1547448"/>
    <lineage>
        <taxon>Bacteria</taxon>
        <taxon>Bacillati</taxon>
        <taxon>Actinomycetota</taxon>
        <taxon>Actinomycetes</taxon>
        <taxon>Propionibacteriales</taxon>
        <taxon>Propionibacteriaceae</taxon>
        <taxon>Arachnia</taxon>
    </lineage>
</organism>
<dbReference type="EMBL" id="CP072384">
    <property type="protein sequence ID" value="QUC08589.1"/>
    <property type="molecule type" value="Genomic_DNA"/>
</dbReference>
<dbReference type="Proteomes" id="UP000678513">
    <property type="component" value="Chromosome"/>
</dbReference>
<keyword evidence="2" id="KW-1185">Reference proteome</keyword>
<dbReference type="InterPro" id="IPR024787">
    <property type="entry name" value="EcsC"/>
</dbReference>